<dbReference type="EMBL" id="KV425892">
    <property type="protein sequence ID" value="KZW01649.1"/>
    <property type="molecule type" value="Genomic_DNA"/>
</dbReference>
<name>A0A165P4S5_EXIGL</name>
<dbReference type="AlphaFoldDB" id="A0A165P4S5"/>
<protein>
    <recommendedName>
        <fullName evidence="3">F-box domain-containing protein</fullName>
    </recommendedName>
</protein>
<reference evidence="1 2" key="1">
    <citation type="journal article" date="2016" name="Mol. Biol. Evol.">
        <title>Comparative Genomics of Early-Diverging Mushroom-Forming Fungi Provides Insights into the Origins of Lignocellulose Decay Capabilities.</title>
        <authorList>
            <person name="Nagy L.G."/>
            <person name="Riley R."/>
            <person name="Tritt A."/>
            <person name="Adam C."/>
            <person name="Daum C."/>
            <person name="Floudas D."/>
            <person name="Sun H."/>
            <person name="Yadav J.S."/>
            <person name="Pangilinan J."/>
            <person name="Larsson K.H."/>
            <person name="Matsuura K."/>
            <person name="Barry K."/>
            <person name="Labutti K."/>
            <person name="Kuo R."/>
            <person name="Ohm R.A."/>
            <person name="Bhattacharya S.S."/>
            <person name="Shirouzu T."/>
            <person name="Yoshinaga Y."/>
            <person name="Martin F.M."/>
            <person name="Grigoriev I.V."/>
            <person name="Hibbett D.S."/>
        </authorList>
    </citation>
    <scope>NUCLEOTIDE SEQUENCE [LARGE SCALE GENOMIC DNA]</scope>
    <source>
        <strain evidence="1 2">HHB12029</strain>
    </source>
</reference>
<evidence type="ECO:0000313" key="1">
    <source>
        <dbReference type="EMBL" id="KZW01649.1"/>
    </source>
</evidence>
<dbReference type="Gene3D" id="3.80.10.10">
    <property type="entry name" value="Ribonuclease Inhibitor"/>
    <property type="match status" value="1"/>
</dbReference>
<evidence type="ECO:0008006" key="3">
    <source>
        <dbReference type="Google" id="ProtNLM"/>
    </source>
</evidence>
<dbReference type="InParanoid" id="A0A165P4S5"/>
<accession>A0A165P4S5</accession>
<dbReference type="Proteomes" id="UP000077266">
    <property type="component" value="Unassembled WGS sequence"/>
</dbReference>
<dbReference type="OrthoDB" id="2269034at2759"/>
<proteinExistence type="predicted"/>
<dbReference type="InterPro" id="IPR032675">
    <property type="entry name" value="LRR_dom_sf"/>
</dbReference>
<gene>
    <name evidence="1" type="ORF">EXIGLDRAFT_829867</name>
</gene>
<organism evidence="1 2">
    <name type="scientific">Exidia glandulosa HHB12029</name>
    <dbReference type="NCBI Taxonomy" id="1314781"/>
    <lineage>
        <taxon>Eukaryota</taxon>
        <taxon>Fungi</taxon>
        <taxon>Dikarya</taxon>
        <taxon>Basidiomycota</taxon>
        <taxon>Agaricomycotina</taxon>
        <taxon>Agaricomycetes</taxon>
        <taxon>Auriculariales</taxon>
        <taxon>Exidiaceae</taxon>
        <taxon>Exidia</taxon>
    </lineage>
</organism>
<keyword evidence="2" id="KW-1185">Reference proteome</keyword>
<sequence>MTQAARSTLQRRLELDEHMLAAVQAHTAQLETARLDALVALRTVQADLDAIDKDIAQSRARGAELLSSVYNVRSSLQRQQIDTLPLELLREIFLILAMEPDDLWTEIGCGQCNRARSRLPFDLAAVCVRWRQLALAIPPLWSYIGVPAPSLMPRGIYYAHWTRTVLRRSKGSSLDILLTWKDDATWDPRSCASRILDALAQHAHRWRRVEFHVPDGYLSAQTASIFRSPTPRLELFALMRRDDGAQPLRWTPSYPRYLPICPALREFRSDFTDLVLWSSSQQPLQRLVHLEICASLPCQVIWSIIRDAPLLETLILEFPDDGLDPLDFDDPPGAPVALPHLQELCIYHHAACRMFAAAGTLLSMPALECLRTSSSMQALLPILTALGMTVRKLFLLKCELNLEFLPYLRALPNLRELLVSEGTLYDELINALTIPDEWVLPRLQSIHLESVATDPGNGDGLARLVRSRILPLPDANGQTASALAEVSFVGCKDIPRWLIAEVNFLLGRPLEPEDVDEEEQDGVIM</sequence>
<dbReference type="SUPFAM" id="SSF52047">
    <property type="entry name" value="RNI-like"/>
    <property type="match status" value="1"/>
</dbReference>
<evidence type="ECO:0000313" key="2">
    <source>
        <dbReference type="Proteomes" id="UP000077266"/>
    </source>
</evidence>